<evidence type="ECO:0000313" key="2">
    <source>
        <dbReference type="EMBL" id="SQI99393.1"/>
    </source>
</evidence>
<evidence type="ECO:0000256" key="1">
    <source>
        <dbReference type="SAM" id="Phobius"/>
    </source>
</evidence>
<keyword evidence="1" id="KW-0812">Transmembrane</keyword>
<dbReference type="Proteomes" id="UP000249008">
    <property type="component" value="Chromosome 1"/>
</dbReference>
<evidence type="ECO:0008006" key="4">
    <source>
        <dbReference type="Google" id="ProtNLM"/>
    </source>
</evidence>
<dbReference type="EMBL" id="LS483487">
    <property type="protein sequence ID" value="SQI99393.1"/>
    <property type="molecule type" value="Genomic_DNA"/>
</dbReference>
<organism evidence="2 3">
    <name type="scientific">Fusobacterium ulcerans</name>
    <dbReference type="NCBI Taxonomy" id="861"/>
    <lineage>
        <taxon>Bacteria</taxon>
        <taxon>Fusobacteriati</taxon>
        <taxon>Fusobacteriota</taxon>
        <taxon>Fusobacteriia</taxon>
        <taxon>Fusobacteriales</taxon>
        <taxon>Fusobacteriaceae</taxon>
        <taxon>Fusobacterium</taxon>
    </lineage>
</organism>
<name>A0AAX2J6D5_9FUSO</name>
<dbReference type="GeneID" id="78454705"/>
<proteinExistence type="predicted"/>
<gene>
    <name evidence="2" type="ORF">NCTC12112_00105</name>
</gene>
<feature type="transmembrane region" description="Helical" evidence="1">
    <location>
        <begin position="12"/>
        <end position="28"/>
    </location>
</feature>
<protein>
    <recommendedName>
        <fullName evidence="4">DUF3139 domain-containing protein</fullName>
    </recommendedName>
</protein>
<reference evidence="2 3" key="1">
    <citation type="submission" date="2018-06" db="EMBL/GenBank/DDBJ databases">
        <authorList>
            <consortium name="Pathogen Informatics"/>
            <person name="Doyle S."/>
        </authorList>
    </citation>
    <scope>NUCLEOTIDE SEQUENCE [LARGE SCALE GENOMIC DNA]</scope>
    <source>
        <strain evidence="2 3">NCTC12112</strain>
    </source>
</reference>
<sequence>MDKFKNYLKSFFLFWIIVTLSIGSYHYWKVNGRYHKPEWYRNYEILELNGRKYAIINYDKKSDKFLIVEAIIQDNELILDMKKRVFSDLINVPICHKKFKAVKAIK</sequence>
<evidence type="ECO:0000313" key="3">
    <source>
        <dbReference type="Proteomes" id="UP000249008"/>
    </source>
</evidence>
<dbReference type="RefSeq" id="WP_005978759.1">
    <property type="nucleotide sequence ID" value="NZ_BAABXY010000001.1"/>
</dbReference>
<accession>A0AAX2J6D5</accession>
<keyword evidence="1" id="KW-0472">Membrane</keyword>
<keyword evidence="1" id="KW-1133">Transmembrane helix</keyword>
<dbReference type="KEGG" id="ful:C4N20_07785"/>
<dbReference type="AlphaFoldDB" id="A0AAX2J6D5"/>